<name>A0A392VZ86_9FABA</name>
<keyword evidence="2" id="KW-1185">Reference proteome</keyword>
<dbReference type="Proteomes" id="UP000265520">
    <property type="component" value="Unassembled WGS sequence"/>
</dbReference>
<feature type="non-terminal residue" evidence="1">
    <location>
        <position position="1"/>
    </location>
</feature>
<proteinExistence type="predicted"/>
<evidence type="ECO:0000313" key="2">
    <source>
        <dbReference type="Proteomes" id="UP000265520"/>
    </source>
</evidence>
<accession>A0A392VZ86</accession>
<dbReference type="AlphaFoldDB" id="A0A392VZ86"/>
<dbReference type="EMBL" id="LXQA011336641">
    <property type="protein sequence ID" value="MCI93714.1"/>
    <property type="molecule type" value="Genomic_DNA"/>
</dbReference>
<organism evidence="1 2">
    <name type="scientific">Trifolium medium</name>
    <dbReference type="NCBI Taxonomy" id="97028"/>
    <lineage>
        <taxon>Eukaryota</taxon>
        <taxon>Viridiplantae</taxon>
        <taxon>Streptophyta</taxon>
        <taxon>Embryophyta</taxon>
        <taxon>Tracheophyta</taxon>
        <taxon>Spermatophyta</taxon>
        <taxon>Magnoliopsida</taxon>
        <taxon>eudicotyledons</taxon>
        <taxon>Gunneridae</taxon>
        <taxon>Pentapetalae</taxon>
        <taxon>rosids</taxon>
        <taxon>fabids</taxon>
        <taxon>Fabales</taxon>
        <taxon>Fabaceae</taxon>
        <taxon>Papilionoideae</taxon>
        <taxon>50 kb inversion clade</taxon>
        <taxon>NPAAA clade</taxon>
        <taxon>Hologalegina</taxon>
        <taxon>IRL clade</taxon>
        <taxon>Trifolieae</taxon>
        <taxon>Trifolium</taxon>
    </lineage>
</organism>
<reference evidence="1 2" key="1">
    <citation type="journal article" date="2018" name="Front. Plant Sci.">
        <title>Red Clover (Trifolium pratense) and Zigzag Clover (T. medium) - A Picture of Genomic Similarities and Differences.</title>
        <authorList>
            <person name="Dluhosova J."/>
            <person name="Istvanek J."/>
            <person name="Nedelnik J."/>
            <person name="Repkova J."/>
        </authorList>
    </citation>
    <scope>NUCLEOTIDE SEQUENCE [LARGE SCALE GENOMIC DNA]</scope>
    <source>
        <strain evidence="2">cv. 10/8</strain>
        <tissue evidence="1">Leaf</tissue>
    </source>
</reference>
<protein>
    <submittedName>
        <fullName evidence="1">Uncharacterized protein</fullName>
    </submittedName>
</protein>
<evidence type="ECO:0000313" key="1">
    <source>
        <dbReference type="EMBL" id="MCI93714.1"/>
    </source>
</evidence>
<comment type="caution">
    <text evidence="1">The sequence shown here is derived from an EMBL/GenBank/DDBJ whole genome shotgun (WGS) entry which is preliminary data.</text>
</comment>
<sequence>CKTPEGLFFDLAYDGVEALEISEWRVFCEWGF</sequence>